<sequence>MDAKDQGSKTQSRPTAPTQQLKTSYSDSLIIIDLHSDEYRMLYNHRSTIIDILALGEVCRFGVPLLGRPKVTQTQCHELKRALSLLQLDDINLENLDKWCETVGCVKLIYDDELMAFKDVATRIESNLKKWEPDHPAWESAKGLKWRNPDRKPVEGRPQLFENFRRGIQSAFDTAVGYLACEADAYYDEKSTALEVSREIVRDLDDGITRERGWLWGRTVKTKLRERIKPYLELHQRFGVLNSLQINERFSRPNMEDTTELLQIWQGRALIDFMTMGVLLAKARHGKYVGENDIREMTKDLVVWGFDPGSFLQDVKICPQLGQEYFDKMEDTFSGKYVEKDCKNGLKDTLQKGREMMKEAGRGPVFDGK</sequence>
<protein>
    <submittedName>
        <fullName evidence="2">Uncharacterized protein</fullName>
    </submittedName>
</protein>
<dbReference type="Proteomes" id="UP001280581">
    <property type="component" value="Unassembled WGS sequence"/>
</dbReference>
<comment type="caution">
    <text evidence="2">The sequence shown here is derived from an EMBL/GenBank/DDBJ whole genome shotgun (WGS) entry which is preliminary data.</text>
</comment>
<evidence type="ECO:0000313" key="2">
    <source>
        <dbReference type="EMBL" id="KAK3201125.1"/>
    </source>
</evidence>
<feature type="region of interest" description="Disordered" evidence="1">
    <location>
        <begin position="1"/>
        <end position="21"/>
    </location>
</feature>
<feature type="compositionally biased region" description="Polar residues" evidence="1">
    <location>
        <begin position="8"/>
        <end position="21"/>
    </location>
</feature>
<keyword evidence="3" id="KW-1185">Reference proteome</keyword>
<proteinExistence type="predicted"/>
<accession>A0AAN6RDH3</accession>
<organism evidence="2 3">
    <name type="scientific">Pseudopithomyces chartarum</name>
    <dbReference type="NCBI Taxonomy" id="1892770"/>
    <lineage>
        <taxon>Eukaryota</taxon>
        <taxon>Fungi</taxon>
        <taxon>Dikarya</taxon>
        <taxon>Ascomycota</taxon>
        <taxon>Pezizomycotina</taxon>
        <taxon>Dothideomycetes</taxon>
        <taxon>Pleosporomycetidae</taxon>
        <taxon>Pleosporales</taxon>
        <taxon>Massarineae</taxon>
        <taxon>Didymosphaeriaceae</taxon>
        <taxon>Pseudopithomyces</taxon>
    </lineage>
</organism>
<gene>
    <name evidence="2" type="ORF">GRF29_213g1164729</name>
</gene>
<reference evidence="2 3" key="1">
    <citation type="submission" date="2021-02" db="EMBL/GenBank/DDBJ databases">
        <title>Genome assembly of Pseudopithomyces chartarum.</title>
        <authorList>
            <person name="Jauregui R."/>
            <person name="Singh J."/>
            <person name="Voisey C."/>
        </authorList>
    </citation>
    <scope>NUCLEOTIDE SEQUENCE [LARGE SCALE GENOMIC DNA]</scope>
    <source>
        <strain evidence="2 3">AGR01</strain>
    </source>
</reference>
<dbReference type="AlphaFoldDB" id="A0AAN6RDH3"/>
<evidence type="ECO:0000313" key="3">
    <source>
        <dbReference type="Proteomes" id="UP001280581"/>
    </source>
</evidence>
<name>A0AAN6RDH3_9PLEO</name>
<dbReference type="EMBL" id="WVTA01000017">
    <property type="protein sequence ID" value="KAK3201125.1"/>
    <property type="molecule type" value="Genomic_DNA"/>
</dbReference>
<evidence type="ECO:0000256" key="1">
    <source>
        <dbReference type="SAM" id="MobiDB-lite"/>
    </source>
</evidence>